<dbReference type="InterPro" id="IPR002885">
    <property type="entry name" value="PPR_rpt"/>
</dbReference>
<dbReference type="FunFam" id="1.25.40.10:FF:000470">
    <property type="entry name" value="Pentatricopeptide repeat-containing protein At5g66520"/>
    <property type="match status" value="1"/>
</dbReference>
<name>A0AAP0BJ66_9ASPA</name>
<dbReference type="Pfam" id="PF01535">
    <property type="entry name" value="PPR"/>
    <property type="match status" value="4"/>
</dbReference>
<evidence type="ECO:0000313" key="5">
    <source>
        <dbReference type="Proteomes" id="UP001418222"/>
    </source>
</evidence>
<feature type="repeat" description="PPR" evidence="2">
    <location>
        <begin position="191"/>
        <end position="221"/>
    </location>
</feature>
<dbReference type="FunFam" id="1.25.40.10:FF:000329">
    <property type="entry name" value="Pentatricopeptide repeat-containing protein"/>
    <property type="match status" value="1"/>
</dbReference>
<dbReference type="Proteomes" id="UP001418222">
    <property type="component" value="Unassembled WGS sequence"/>
</dbReference>
<dbReference type="InterPro" id="IPR046848">
    <property type="entry name" value="E_motif"/>
</dbReference>
<dbReference type="InterPro" id="IPR032867">
    <property type="entry name" value="DYW_dom"/>
</dbReference>
<keyword evidence="1" id="KW-0677">Repeat</keyword>
<gene>
    <name evidence="4" type="primary">PCMP-H38</name>
    <name evidence="4" type="ORF">KSP39_PZI010357</name>
</gene>
<dbReference type="AlphaFoldDB" id="A0AAP0BJ66"/>
<dbReference type="NCBIfam" id="TIGR00756">
    <property type="entry name" value="PPR"/>
    <property type="match status" value="5"/>
</dbReference>
<feature type="repeat" description="PPR" evidence="2">
    <location>
        <begin position="222"/>
        <end position="257"/>
    </location>
</feature>
<dbReference type="PANTHER" id="PTHR47926:SF384">
    <property type="entry name" value="DYW DOMAIN-CONTAINING PROTEIN"/>
    <property type="match status" value="1"/>
</dbReference>
<keyword evidence="5" id="KW-1185">Reference proteome</keyword>
<dbReference type="PROSITE" id="PS51375">
    <property type="entry name" value="PPR"/>
    <property type="match status" value="4"/>
</dbReference>
<sequence>MPSLALEPISIIQATIPASKRHPQPQHINLSLLRLCTHLHEAQQIHALMLKSSQISDPYFAGRLSEFYALSTSGDLHHAGKLLRSLHQPPIFIYNTIMRGHLMRQNPLQSINLFHESLVNSVDLDHFTLTFALKACTLLHQFSVGRQIHSHAVKLGLFSNPHIHNKLIHLYAVAGRMDDARKVFDEIPDPDSVAWNSMLEGYALNRDAESLVEFFNRMLKRDAVSWNTIIAFFVETGEYEEAVDVFQSMLVKKDCLPNRITLVSIISAVSQLGALCQGKWLHCYLDRHRIGLDENLASALINMYSKCGFVEGAVHVFELKRWKKADAWNAMIGGFGSTGHGLKAVSLFADMLSAGIVPNEISFASLLNACSHGGLVEEGKEFFRKMTSEYGIQPEIGHYGCMVDLFSRAGLFDEAEKIIKRLPMAPDAAMWKALLGACRIHGNFELGEKTGYRLIEAAPADHAGYVLLSNIYAMNGDWHGVHAVRKMMLERGIAKVPGCSSIELNGVWSEFIAGSTPQEKKGEIYGMLEEMGRRLRRAGYEPDTTQVLLDIEEEEVKESSLAHHSEKLAVAFGLVGTAPGTAIRVVKNLRVCGDCHSAIKLLSEIYGREIVVRDSSRFHCFRNGACSCGDYW</sequence>
<dbReference type="GO" id="GO:0009451">
    <property type="term" value="P:RNA modification"/>
    <property type="evidence" value="ECO:0007669"/>
    <property type="project" value="InterPro"/>
</dbReference>
<dbReference type="EMBL" id="JBBWWQ010000008">
    <property type="protein sequence ID" value="KAK8941262.1"/>
    <property type="molecule type" value="Genomic_DNA"/>
</dbReference>
<feature type="domain" description="DYW" evidence="3">
    <location>
        <begin position="539"/>
        <end position="632"/>
    </location>
</feature>
<dbReference type="InterPro" id="IPR046960">
    <property type="entry name" value="PPR_At4g14850-like_plant"/>
</dbReference>
<reference evidence="4 5" key="1">
    <citation type="journal article" date="2022" name="Nat. Plants">
        <title>Genomes of leafy and leafless Platanthera orchids illuminate the evolution of mycoheterotrophy.</title>
        <authorList>
            <person name="Li M.H."/>
            <person name="Liu K.W."/>
            <person name="Li Z."/>
            <person name="Lu H.C."/>
            <person name="Ye Q.L."/>
            <person name="Zhang D."/>
            <person name="Wang J.Y."/>
            <person name="Li Y.F."/>
            <person name="Zhong Z.M."/>
            <person name="Liu X."/>
            <person name="Yu X."/>
            <person name="Liu D.K."/>
            <person name="Tu X.D."/>
            <person name="Liu B."/>
            <person name="Hao Y."/>
            <person name="Liao X.Y."/>
            <person name="Jiang Y.T."/>
            <person name="Sun W.H."/>
            <person name="Chen J."/>
            <person name="Chen Y.Q."/>
            <person name="Ai Y."/>
            <person name="Zhai J.W."/>
            <person name="Wu S.S."/>
            <person name="Zhou Z."/>
            <person name="Hsiao Y.Y."/>
            <person name="Wu W.L."/>
            <person name="Chen Y.Y."/>
            <person name="Lin Y.F."/>
            <person name="Hsu J.L."/>
            <person name="Li C.Y."/>
            <person name="Wang Z.W."/>
            <person name="Zhao X."/>
            <person name="Zhong W.Y."/>
            <person name="Ma X.K."/>
            <person name="Ma L."/>
            <person name="Huang J."/>
            <person name="Chen G.Z."/>
            <person name="Huang M.Z."/>
            <person name="Huang L."/>
            <person name="Peng D.H."/>
            <person name="Luo Y.B."/>
            <person name="Zou S.Q."/>
            <person name="Chen S.P."/>
            <person name="Lan S."/>
            <person name="Tsai W.C."/>
            <person name="Van de Peer Y."/>
            <person name="Liu Z.J."/>
        </authorList>
    </citation>
    <scope>NUCLEOTIDE SEQUENCE [LARGE SCALE GENOMIC DNA]</scope>
    <source>
        <strain evidence="4">Lor287</strain>
    </source>
</reference>
<accession>A0AAP0BJ66</accession>
<dbReference type="Pfam" id="PF20431">
    <property type="entry name" value="E_motif"/>
    <property type="match status" value="1"/>
</dbReference>
<dbReference type="InterPro" id="IPR011990">
    <property type="entry name" value="TPR-like_helical_dom_sf"/>
</dbReference>
<dbReference type="Gene3D" id="1.25.40.10">
    <property type="entry name" value="Tetratricopeptide repeat domain"/>
    <property type="match status" value="4"/>
</dbReference>
<proteinExistence type="predicted"/>
<evidence type="ECO:0000259" key="3">
    <source>
        <dbReference type="Pfam" id="PF14432"/>
    </source>
</evidence>
<comment type="caution">
    <text evidence="4">The sequence shown here is derived from an EMBL/GenBank/DDBJ whole genome shotgun (WGS) entry which is preliminary data.</text>
</comment>
<protein>
    <submittedName>
        <fullName evidence="4">Pentatricopeptide repeat-containing protein</fullName>
    </submittedName>
</protein>
<organism evidence="4 5">
    <name type="scientific">Platanthera zijinensis</name>
    <dbReference type="NCBI Taxonomy" id="2320716"/>
    <lineage>
        <taxon>Eukaryota</taxon>
        <taxon>Viridiplantae</taxon>
        <taxon>Streptophyta</taxon>
        <taxon>Embryophyta</taxon>
        <taxon>Tracheophyta</taxon>
        <taxon>Spermatophyta</taxon>
        <taxon>Magnoliopsida</taxon>
        <taxon>Liliopsida</taxon>
        <taxon>Asparagales</taxon>
        <taxon>Orchidaceae</taxon>
        <taxon>Orchidoideae</taxon>
        <taxon>Orchideae</taxon>
        <taxon>Orchidinae</taxon>
        <taxon>Platanthera</taxon>
    </lineage>
</organism>
<dbReference type="GO" id="GO:0008270">
    <property type="term" value="F:zinc ion binding"/>
    <property type="evidence" value="ECO:0007669"/>
    <property type="project" value="InterPro"/>
</dbReference>
<dbReference type="Pfam" id="PF13041">
    <property type="entry name" value="PPR_2"/>
    <property type="match status" value="2"/>
</dbReference>
<evidence type="ECO:0000313" key="4">
    <source>
        <dbReference type="EMBL" id="KAK8941262.1"/>
    </source>
</evidence>
<feature type="repeat" description="PPR" evidence="2">
    <location>
        <begin position="359"/>
        <end position="394"/>
    </location>
</feature>
<dbReference type="GO" id="GO:0003723">
    <property type="term" value="F:RNA binding"/>
    <property type="evidence" value="ECO:0007669"/>
    <property type="project" value="InterPro"/>
</dbReference>
<dbReference type="SUPFAM" id="SSF48452">
    <property type="entry name" value="TPR-like"/>
    <property type="match status" value="1"/>
</dbReference>
<evidence type="ECO:0000256" key="2">
    <source>
        <dbReference type="PROSITE-ProRule" id="PRU00708"/>
    </source>
</evidence>
<feature type="repeat" description="PPR" evidence="2">
    <location>
        <begin position="324"/>
        <end position="358"/>
    </location>
</feature>
<evidence type="ECO:0000256" key="1">
    <source>
        <dbReference type="ARBA" id="ARBA00022737"/>
    </source>
</evidence>
<dbReference type="Pfam" id="PF14432">
    <property type="entry name" value="DYW_deaminase"/>
    <property type="match status" value="1"/>
</dbReference>
<dbReference type="PANTHER" id="PTHR47926">
    <property type="entry name" value="PENTATRICOPEPTIDE REPEAT-CONTAINING PROTEIN"/>
    <property type="match status" value="1"/>
</dbReference>